<dbReference type="InterPro" id="IPR001199">
    <property type="entry name" value="Cyt_B5-like_heme/steroid-bd"/>
</dbReference>
<evidence type="ECO:0000256" key="1">
    <source>
        <dbReference type="ARBA" id="ARBA00038357"/>
    </source>
</evidence>
<name>A0ABQ8FXR9_9PEZI</name>
<keyword evidence="3" id="KW-0812">Transmembrane</keyword>
<dbReference type="EMBL" id="JAGTJR010000048">
    <property type="protein sequence ID" value="KAH7028590.1"/>
    <property type="molecule type" value="Genomic_DNA"/>
</dbReference>
<keyword evidence="3" id="KW-1133">Transmembrane helix</keyword>
<organism evidence="5 6">
    <name type="scientific">Macrophomina phaseolina</name>
    <dbReference type="NCBI Taxonomy" id="35725"/>
    <lineage>
        <taxon>Eukaryota</taxon>
        <taxon>Fungi</taxon>
        <taxon>Dikarya</taxon>
        <taxon>Ascomycota</taxon>
        <taxon>Pezizomycotina</taxon>
        <taxon>Dothideomycetes</taxon>
        <taxon>Dothideomycetes incertae sedis</taxon>
        <taxon>Botryosphaeriales</taxon>
        <taxon>Botryosphaeriaceae</taxon>
        <taxon>Macrophomina</taxon>
    </lineage>
</organism>
<evidence type="ECO:0000256" key="2">
    <source>
        <dbReference type="SAM" id="MobiDB-lite"/>
    </source>
</evidence>
<evidence type="ECO:0000313" key="6">
    <source>
        <dbReference type="Proteomes" id="UP000774617"/>
    </source>
</evidence>
<feature type="transmembrane region" description="Helical" evidence="3">
    <location>
        <begin position="45"/>
        <end position="67"/>
    </location>
</feature>
<dbReference type="InterPro" id="IPR036400">
    <property type="entry name" value="Cyt_B5-like_heme/steroid_sf"/>
</dbReference>
<dbReference type="PANTHER" id="PTHR10281:SF76">
    <property type="entry name" value="CALCUTTA CUP-RELATED"/>
    <property type="match status" value="1"/>
</dbReference>
<dbReference type="SMART" id="SM01117">
    <property type="entry name" value="Cyt-b5"/>
    <property type="match status" value="1"/>
</dbReference>
<dbReference type="Pfam" id="PF00173">
    <property type="entry name" value="Cyt-b5"/>
    <property type="match status" value="1"/>
</dbReference>
<feature type="region of interest" description="Disordered" evidence="2">
    <location>
        <begin position="1"/>
        <end position="37"/>
    </location>
</feature>
<comment type="caution">
    <text evidence="5">The sequence shown here is derived from an EMBL/GenBank/DDBJ whole genome shotgun (WGS) entry which is preliminary data.</text>
</comment>
<feature type="domain" description="Cytochrome b5 heme-binding" evidence="4">
    <location>
        <begin position="95"/>
        <end position="180"/>
    </location>
</feature>
<evidence type="ECO:0000259" key="4">
    <source>
        <dbReference type="SMART" id="SM01117"/>
    </source>
</evidence>
<reference evidence="5 6" key="1">
    <citation type="journal article" date="2021" name="Nat. Commun.">
        <title>Genetic determinants of endophytism in the Arabidopsis root mycobiome.</title>
        <authorList>
            <person name="Mesny F."/>
            <person name="Miyauchi S."/>
            <person name="Thiergart T."/>
            <person name="Pickel B."/>
            <person name="Atanasova L."/>
            <person name="Karlsson M."/>
            <person name="Huettel B."/>
            <person name="Barry K.W."/>
            <person name="Haridas S."/>
            <person name="Chen C."/>
            <person name="Bauer D."/>
            <person name="Andreopoulos W."/>
            <person name="Pangilinan J."/>
            <person name="LaButti K."/>
            <person name="Riley R."/>
            <person name="Lipzen A."/>
            <person name="Clum A."/>
            <person name="Drula E."/>
            <person name="Henrissat B."/>
            <person name="Kohler A."/>
            <person name="Grigoriev I.V."/>
            <person name="Martin F.M."/>
            <person name="Hacquard S."/>
        </authorList>
    </citation>
    <scope>NUCLEOTIDE SEQUENCE [LARGE SCALE GENOMIC DNA]</scope>
    <source>
        <strain evidence="5 6">MPI-SDFR-AT-0080</strain>
    </source>
</reference>
<dbReference type="Proteomes" id="UP000774617">
    <property type="component" value="Unassembled WGS sequence"/>
</dbReference>
<comment type="similarity">
    <text evidence="1">Belongs to the cytochrome b5 family. MAPR subfamily.</text>
</comment>
<gene>
    <name evidence="5" type="ORF">B0J12DRAFT_683111</name>
</gene>
<accession>A0ABQ8FXR9</accession>
<proteinExistence type="inferred from homology"/>
<sequence>MAEVRQRKANATADGPNEAADADDTKKTAPSTPPSAGWDVSTTGVALAVLSILALTGAAIAVALHFLDPLQYLDAAASSSSSSSSAAAANNLPALTPAELRAYDGTDPDKPIYLAINGTVYDVTAGRSFYGPPTGPYAHFAGRDASRAWVTECFGDAMPASGPSSDAAAAAAAQLTHDMRGVEKMFQPLWLDEALQDAADGAPVSGDAAALFPAASVPAGTTLPEKLREQARAALARMPGGRVTEQERAERRVEDEREARAAVDKALGKWVGFFAASGAKYPVVGRMVFDRVEVDEEPPALCEKARKKRPIKGGRLESVMGMMSKMMGGGAAPGAGGDGKAQMPDYVKQMLQQREREKRGKS</sequence>
<protein>
    <recommendedName>
        <fullName evidence="4">Cytochrome b5 heme-binding domain-containing protein</fullName>
    </recommendedName>
</protein>
<dbReference type="InterPro" id="IPR050577">
    <property type="entry name" value="MAPR/NEUFC/NENF-like"/>
</dbReference>
<dbReference type="Gene3D" id="3.10.120.10">
    <property type="entry name" value="Cytochrome b5-like heme/steroid binding domain"/>
    <property type="match status" value="1"/>
</dbReference>
<keyword evidence="3" id="KW-0472">Membrane</keyword>
<dbReference type="PANTHER" id="PTHR10281">
    <property type="entry name" value="MEMBRANE-ASSOCIATED PROGESTERONE RECEPTOR COMPONENT-RELATED"/>
    <property type="match status" value="1"/>
</dbReference>
<evidence type="ECO:0000313" key="5">
    <source>
        <dbReference type="EMBL" id="KAH7028590.1"/>
    </source>
</evidence>
<dbReference type="SUPFAM" id="SSF55856">
    <property type="entry name" value="Cytochrome b5-like heme/steroid binding domain"/>
    <property type="match status" value="1"/>
</dbReference>
<evidence type="ECO:0000256" key="3">
    <source>
        <dbReference type="SAM" id="Phobius"/>
    </source>
</evidence>
<keyword evidence="6" id="KW-1185">Reference proteome</keyword>